<organism evidence="10 11">
    <name type="scientific">Plantactinospora veratri</name>
    <dbReference type="NCBI Taxonomy" id="1436122"/>
    <lineage>
        <taxon>Bacteria</taxon>
        <taxon>Bacillati</taxon>
        <taxon>Actinomycetota</taxon>
        <taxon>Actinomycetes</taxon>
        <taxon>Micromonosporales</taxon>
        <taxon>Micromonosporaceae</taxon>
        <taxon>Plantactinospora</taxon>
    </lineage>
</organism>
<dbReference type="SUPFAM" id="SSF56601">
    <property type="entry name" value="beta-lactamase/transpeptidase-like"/>
    <property type="match status" value="1"/>
</dbReference>
<evidence type="ECO:0000259" key="9">
    <source>
        <dbReference type="Pfam" id="PF13354"/>
    </source>
</evidence>
<dbReference type="EC" id="3.5.2.6" evidence="2 6"/>
<reference evidence="10 11" key="1">
    <citation type="submission" date="2024-01" db="EMBL/GenBank/DDBJ databases">
        <title>Genome insights into Plantactinospora veratri sp. nov.</title>
        <authorList>
            <person name="Wang L."/>
        </authorList>
    </citation>
    <scope>NUCLEOTIDE SEQUENCE [LARGE SCALE GENOMIC DNA]</scope>
    <source>
        <strain evidence="10 11">NEAU-FHS4</strain>
    </source>
</reference>
<dbReference type="InterPro" id="IPR045155">
    <property type="entry name" value="Beta-lactam_cat"/>
</dbReference>
<feature type="region of interest" description="Disordered" evidence="7">
    <location>
        <begin position="27"/>
        <end position="57"/>
    </location>
</feature>
<dbReference type="RefSeq" id="WP_331211113.1">
    <property type="nucleotide sequence ID" value="NZ_JAZGQL010000031.1"/>
</dbReference>
<dbReference type="InterPro" id="IPR012338">
    <property type="entry name" value="Beta-lactam/transpept-like"/>
</dbReference>
<accession>A0ABU7SMD5</accession>
<evidence type="ECO:0000256" key="1">
    <source>
        <dbReference type="ARBA" id="ARBA00009009"/>
    </source>
</evidence>
<evidence type="ECO:0000256" key="8">
    <source>
        <dbReference type="SAM" id="SignalP"/>
    </source>
</evidence>
<proteinExistence type="inferred from homology"/>
<evidence type="ECO:0000256" key="3">
    <source>
        <dbReference type="ARBA" id="ARBA00018879"/>
    </source>
</evidence>
<dbReference type="PROSITE" id="PS00146">
    <property type="entry name" value="BETA_LACTAMASE_A"/>
    <property type="match status" value="1"/>
</dbReference>
<sequence length="320" mass="33918">MARSRPTVTRRALLGAVALAPLAGCAKGTTTQPPQDSTSPSATAPATTAPATAAPSRRHDQLLRLEREFDARLGVYALATGTGTVVAHRADERFAFCSTFKGLAAAAVLARNPLTHLDTVVRYGRRDLTANAVITRRHVDRGRMTIRQLCDAAVRHSDGTAGNLLVRDLGGPAQLTAYARSLGDTVTRMDRIEPAITQATPGDPRDTTSPRAIGTDYQKILLGDALVPEKRAFLRDLLERNATSVGPRRIRAGVPKGWTVADKTGTGGYGTVNDIGVVWPPNSSPLVIAIMASKATRDADHDQAIIAKATEYAVATLSQG</sequence>
<dbReference type="Proteomes" id="UP001339911">
    <property type="component" value="Unassembled WGS sequence"/>
</dbReference>
<dbReference type="InterPro" id="IPR006311">
    <property type="entry name" value="TAT_signal"/>
</dbReference>
<feature type="signal peptide" evidence="8">
    <location>
        <begin position="1"/>
        <end position="26"/>
    </location>
</feature>
<evidence type="ECO:0000256" key="4">
    <source>
        <dbReference type="ARBA" id="ARBA00022801"/>
    </source>
</evidence>
<keyword evidence="5 6" id="KW-0046">Antibiotic resistance</keyword>
<feature type="compositionally biased region" description="Low complexity" evidence="7">
    <location>
        <begin position="27"/>
        <end position="55"/>
    </location>
</feature>
<gene>
    <name evidence="10" type="primary">bla</name>
    <name evidence="10" type="ORF">V1634_30125</name>
</gene>
<protein>
    <recommendedName>
        <fullName evidence="3 6">Beta-lactamase</fullName>
        <ecNumber evidence="2 6">3.5.2.6</ecNumber>
    </recommendedName>
</protein>
<evidence type="ECO:0000256" key="5">
    <source>
        <dbReference type="ARBA" id="ARBA00023251"/>
    </source>
</evidence>
<dbReference type="Pfam" id="PF13354">
    <property type="entry name" value="Beta-lactamase2"/>
    <property type="match status" value="1"/>
</dbReference>
<dbReference type="NCBIfam" id="NF033103">
    <property type="entry name" value="bla_class_A"/>
    <property type="match status" value="1"/>
</dbReference>
<feature type="domain" description="Beta-lactamase class A catalytic" evidence="9">
    <location>
        <begin position="74"/>
        <end position="291"/>
    </location>
</feature>
<dbReference type="PANTHER" id="PTHR35333">
    <property type="entry name" value="BETA-LACTAMASE"/>
    <property type="match status" value="1"/>
</dbReference>
<dbReference type="PRINTS" id="PR00118">
    <property type="entry name" value="BLACTAMASEA"/>
</dbReference>
<dbReference type="Gene3D" id="3.40.710.10">
    <property type="entry name" value="DD-peptidase/beta-lactamase superfamily"/>
    <property type="match status" value="1"/>
</dbReference>
<name>A0ABU7SMD5_9ACTN</name>
<dbReference type="PROSITE" id="PS51318">
    <property type="entry name" value="TAT"/>
    <property type="match status" value="1"/>
</dbReference>
<comment type="catalytic activity">
    <reaction evidence="6">
        <text>a beta-lactam + H2O = a substituted beta-amino acid</text>
        <dbReference type="Rhea" id="RHEA:20401"/>
        <dbReference type="ChEBI" id="CHEBI:15377"/>
        <dbReference type="ChEBI" id="CHEBI:35627"/>
        <dbReference type="ChEBI" id="CHEBI:140347"/>
        <dbReference type="EC" id="3.5.2.6"/>
    </reaction>
</comment>
<dbReference type="PANTHER" id="PTHR35333:SF3">
    <property type="entry name" value="BETA-LACTAMASE-TYPE TRANSPEPTIDASE FOLD CONTAINING PROTEIN"/>
    <property type="match status" value="1"/>
</dbReference>
<evidence type="ECO:0000256" key="2">
    <source>
        <dbReference type="ARBA" id="ARBA00012865"/>
    </source>
</evidence>
<comment type="similarity">
    <text evidence="1 6">Belongs to the class-A beta-lactamase family.</text>
</comment>
<evidence type="ECO:0000313" key="11">
    <source>
        <dbReference type="Proteomes" id="UP001339911"/>
    </source>
</evidence>
<comment type="caution">
    <text evidence="10">The sequence shown here is derived from an EMBL/GenBank/DDBJ whole genome shotgun (WGS) entry which is preliminary data.</text>
</comment>
<dbReference type="InterPro" id="IPR000871">
    <property type="entry name" value="Beta-lactam_class-A"/>
</dbReference>
<keyword evidence="8" id="KW-0732">Signal</keyword>
<dbReference type="EMBL" id="JAZGQL010000031">
    <property type="protein sequence ID" value="MEE6311098.1"/>
    <property type="molecule type" value="Genomic_DNA"/>
</dbReference>
<evidence type="ECO:0000256" key="7">
    <source>
        <dbReference type="SAM" id="MobiDB-lite"/>
    </source>
</evidence>
<evidence type="ECO:0000313" key="10">
    <source>
        <dbReference type="EMBL" id="MEE6311098.1"/>
    </source>
</evidence>
<feature type="chain" id="PRO_5046748268" description="Beta-lactamase" evidence="8">
    <location>
        <begin position="27"/>
        <end position="320"/>
    </location>
</feature>
<dbReference type="InterPro" id="IPR023650">
    <property type="entry name" value="Beta-lactam_class-A_AS"/>
</dbReference>
<dbReference type="GO" id="GO:0008800">
    <property type="term" value="F:beta-lactamase activity"/>
    <property type="evidence" value="ECO:0007669"/>
    <property type="project" value="UniProtKB-EC"/>
</dbReference>
<keyword evidence="4 6" id="KW-0378">Hydrolase</keyword>
<evidence type="ECO:0000256" key="6">
    <source>
        <dbReference type="RuleBase" id="RU361140"/>
    </source>
</evidence>
<keyword evidence="11" id="KW-1185">Reference proteome</keyword>